<proteinExistence type="predicted"/>
<dbReference type="AlphaFoldDB" id="A0ABD0Y7Z1"/>
<dbReference type="SUPFAM" id="SSF52343">
    <property type="entry name" value="Ferredoxin reductase-like, C-terminal NADP-linked domain"/>
    <property type="match status" value="1"/>
</dbReference>
<evidence type="ECO:0000313" key="3">
    <source>
        <dbReference type="Proteomes" id="UP001558652"/>
    </source>
</evidence>
<evidence type="ECO:0000259" key="1">
    <source>
        <dbReference type="Pfam" id="PF00175"/>
    </source>
</evidence>
<sequence>MMLRSREVRLAEELFCWMSGTRQSPLESSKGCELQVRVLVVCRSEGSMRVVILINFRMNVALKFFNKTEQDIVWKTEFNKLSDDNRRFSVEHILSEGDESWKGRRGWMTPHLLGSLLNPSVTANTTALTPTALTPTTPTAPPTPPSGYVCVCGPITFTQLTERYLQDMGYTSQNYFCFKG</sequence>
<keyword evidence="3" id="KW-1185">Reference proteome</keyword>
<gene>
    <name evidence="2" type="ORF">AAG570_002570</name>
</gene>
<comment type="caution">
    <text evidence="2">The sequence shown here is derived from an EMBL/GenBank/DDBJ whole genome shotgun (WGS) entry which is preliminary data.</text>
</comment>
<accession>A0ABD0Y7Z1</accession>
<reference evidence="2 3" key="1">
    <citation type="submission" date="2024-07" db="EMBL/GenBank/DDBJ databases">
        <title>Chromosome-level genome assembly of the water stick insect Ranatra chinensis (Heteroptera: Nepidae).</title>
        <authorList>
            <person name="Liu X."/>
        </authorList>
    </citation>
    <scope>NUCLEOTIDE SEQUENCE [LARGE SCALE GENOMIC DNA]</scope>
    <source>
        <strain evidence="2">Cailab_2021Rc</strain>
        <tissue evidence="2">Muscle</tissue>
    </source>
</reference>
<protein>
    <recommendedName>
        <fullName evidence="1">Oxidoreductase FAD/NAD(P)-binding domain-containing protein</fullName>
    </recommendedName>
</protein>
<feature type="domain" description="Oxidoreductase FAD/NAD(P)-binding" evidence="1">
    <location>
        <begin position="57"/>
        <end position="158"/>
    </location>
</feature>
<dbReference type="Gene3D" id="3.40.50.80">
    <property type="entry name" value="Nucleotide-binding domain of ferredoxin-NADP reductase (FNR) module"/>
    <property type="match status" value="1"/>
</dbReference>
<dbReference type="Pfam" id="PF00175">
    <property type="entry name" value="NAD_binding_1"/>
    <property type="match status" value="1"/>
</dbReference>
<dbReference type="Proteomes" id="UP001558652">
    <property type="component" value="Unassembled WGS sequence"/>
</dbReference>
<organism evidence="2 3">
    <name type="scientific">Ranatra chinensis</name>
    <dbReference type="NCBI Taxonomy" id="642074"/>
    <lineage>
        <taxon>Eukaryota</taxon>
        <taxon>Metazoa</taxon>
        <taxon>Ecdysozoa</taxon>
        <taxon>Arthropoda</taxon>
        <taxon>Hexapoda</taxon>
        <taxon>Insecta</taxon>
        <taxon>Pterygota</taxon>
        <taxon>Neoptera</taxon>
        <taxon>Paraneoptera</taxon>
        <taxon>Hemiptera</taxon>
        <taxon>Heteroptera</taxon>
        <taxon>Panheteroptera</taxon>
        <taxon>Nepomorpha</taxon>
        <taxon>Nepidae</taxon>
        <taxon>Ranatrinae</taxon>
        <taxon>Ranatra</taxon>
    </lineage>
</organism>
<evidence type="ECO:0000313" key="2">
    <source>
        <dbReference type="EMBL" id="KAL1123490.1"/>
    </source>
</evidence>
<dbReference type="EMBL" id="JBFDAA010000012">
    <property type="protein sequence ID" value="KAL1123490.1"/>
    <property type="molecule type" value="Genomic_DNA"/>
</dbReference>
<name>A0ABD0Y7Z1_9HEMI</name>
<dbReference type="InterPro" id="IPR001433">
    <property type="entry name" value="OxRdtase_FAD/NAD-bd"/>
</dbReference>
<dbReference type="InterPro" id="IPR039261">
    <property type="entry name" value="FNR_nucleotide-bd"/>
</dbReference>